<dbReference type="Pfam" id="PF14179">
    <property type="entry name" value="YppG"/>
    <property type="match status" value="1"/>
</dbReference>
<sequence>MFERPYNYMPSYHGNPYIFHQNTQQQNHASQMYQNYNKNFQTPFEIYSKPKQPMGWHPYAQSIGGSFNAPPKNNLLYYFQDNNGEMDLDKMLSTAGQIANTFQQVSPVVKQVGSMMKQFR</sequence>
<dbReference type="EMBL" id="FNKD01000004">
    <property type="protein sequence ID" value="SDR06081.1"/>
    <property type="molecule type" value="Genomic_DNA"/>
</dbReference>
<keyword evidence="2" id="KW-1185">Reference proteome</keyword>
<dbReference type="AlphaFoldDB" id="A0A1H1FYT3"/>
<protein>
    <submittedName>
        <fullName evidence="1">YppG-like protein</fullName>
    </submittedName>
</protein>
<dbReference type="STRING" id="553311.SAMN05216231_3493"/>
<proteinExistence type="predicted"/>
<gene>
    <name evidence="1" type="ORF">SAMN05216231_3493</name>
</gene>
<reference evidence="1 2" key="1">
    <citation type="submission" date="2016-10" db="EMBL/GenBank/DDBJ databases">
        <authorList>
            <person name="de Groot N.N."/>
        </authorList>
    </citation>
    <scope>NUCLEOTIDE SEQUENCE [LARGE SCALE GENOMIC DNA]</scope>
    <source>
        <strain evidence="1 2">CGMCC 1.10449</strain>
    </source>
</reference>
<dbReference type="RefSeq" id="WP_092494216.1">
    <property type="nucleotide sequence ID" value="NZ_FNKD01000004.1"/>
</dbReference>
<dbReference type="InterPro" id="IPR025555">
    <property type="entry name" value="YppG"/>
</dbReference>
<evidence type="ECO:0000313" key="2">
    <source>
        <dbReference type="Proteomes" id="UP000199444"/>
    </source>
</evidence>
<organism evidence="1 2">
    <name type="scientific">Virgibacillus salinus</name>
    <dbReference type="NCBI Taxonomy" id="553311"/>
    <lineage>
        <taxon>Bacteria</taxon>
        <taxon>Bacillati</taxon>
        <taxon>Bacillota</taxon>
        <taxon>Bacilli</taxon>
        <taxon>Bacillales</taxon>
        <taxon>Bacillaceae</taxon>
        <taxon>Virgibacillus</taxon>
    </lineage>
</organism>
<accession>A0A1H1FYT3</accession>
<dbReference type="Proteomes" id="UP000199444">
    <property type="component" value="Unassembled WGS sequence"/>
</dbReference>
<name>A0A1H1FYT3_9BACI</name>
<evidence type="ECO:0000313" key="1">
    <source>
        <dbReference type="EMBL" id="SDR06081.1"/>
    </source>
</evidence>